<protein>
    <submittedName>
        <fullName evidence="1">947_t:CDS:1</fullName>
    </submittedName>
</protein>
<sequence length="324" mass="37107">MVGNDLEEERENHLAGRLVVVATQTARTDNKNVEENEIIQEYREEEDWYRVYAFEIGGGLTIRHTPNEIALEIYRSYQFGVLRRENKIAGLEEVDYQPNEEELRRLKREMDAKMREIIAEETWQGSLEVIRDLFKENQETGEEISTTADRTDDINDTTGNNNFGYLGPLQKKLRAREGGKTIPSGVHKGKRKRLRNEYIKAKSKSGDTGTNLLASLESRLDNIIFRSGLANTLRFARQLVSHAHFLVDGKKVKTCSYKVKAGQVISLRKQRLATNKLIKNNLEQNTKIPLYLNVDKQKIVINCLREPTAEELSSLGLDTSLLIE</sequence>
<evidence type="ECO:0000313" key="1">
    <source>
        <dbReference type="EMBL" id="CAG8598079.1"/>
    </source>
</evidence>
<reference evidence="1" key="1">
    <citation type="submission" date="2021-06" db="EMBL/GenBank/DDBJ databases">
        <authorList>
            <person name="Kallberg Y."/>
            <person name="Tangrot J."/>
            <person name="Rosling A."/>
        </authorList>
    </citation>
    <scope>NUCLEOTIDE SEQUENCE</scope>
    <source>
        <strain evidence="1">MA461A</strain>
    </source>
</reference>
<evidence type="ECO:0000313" key="2">
    <source>
        <dbReference type="Proteomes" id="UP000789920"/>
    </source>
</evidence>
<keyword evidence="2" id="KW-1185">Reference proteome</keyword>
<name>A0ACA9ML74_9GLOM</name>
<dbReference type="Proteomes" id="UP000789920">
    <property type="component" value="Unassembled WGS sequence"/>
</dbReference>
<proteinExistence type="predicted"/>
<organism evidence="1 2">
    <name type="scientific">Racocetra persica</name>
    <dbReference type="NCBI Taxonomy" id="160502"/>
    <lineage>
        <taxon>Eukaryota</taxon>
        <taxon>Fungi</taxon>
        <taxon>Fungi incertae sedis</taxon>
        <taxon>Mucoromycota</taxon>
        <taxon>Glomeromycotina</taxon>
        <taxon>Glomeromycetes</taxon>
        <taxon>Diversisporales</taxon>
        <taxon>Gigasporaceae</taxon>
        <taxon>Racocetra</taxon>
    </lineage>
</organism>
<comment type="caution">
    <text evidence="1">The sequence shown here is derived from an EMBL/GenBank/DDBJ whole genome shotgun (WGS) entry which is preliminary data.</text>
</comment>
<gene>
    <name evidence="1" type="ORF">RPERSI_LOCUS5809</name>
</gene>
<accession>A0ACA9ML74</accession>
<dbReference type="EMBL" id="CAJVQC010008906">
    <property type="protein sequence ID" value="CAG8598079.1"/>
    <property type="molecule type" value="Genomic_DNA"/>
</dbReference>